<feature type="compositionally biased region" description="Basic and acidic residues" evidence="1">
    <location>
        <begin position="1"/>
        <end position="11"/>
    </location>
</feature>
<protein>
    <submittedName>
        <fullName evidence="2">Uncharacterized protein</fullName>
    </submittedName>
</protein>
<evidence type="ECO:0000256" key="1">
    <source>
        <dbReference type="SAM" id="MobiDB-lite"/>
    </source>
</evidence>
<feature type="region of interest" description="Disordered" evidence="1">
    <location>
        <begin position="1"/>
        <end position="28"/>
    </location>
</feature>
<feature type="compositionally biased region" description="Polar residues" evidence="1">
    <location>
        <begin position="19"/>
        <end position="28"/>
    </location>
</feature>
<organism evidence="2 3">
    <name type="scientific">Zopfia rhizophila CBS 207.26</name>
    <dbReference type="NCBI Taxonomy" id="1314779"/>
    <lineage>
        <taxon>Eukaryota</taxon>
        <taxon>Fungi</taxon>
        <taxon>Dikarya</taxon>
        <taxon>Ascomycota</taxon>
        <taxon>Pezizomycotina</taxon>
        <taxon>Dothideomycetes</taxon>
        <taxon>Dothideomycetes incertae sedis</taxon>
        <taxon>Zopfiaceae</taxon>
        <taxon>Zopfia</taxon>
    </lineage>
</organism>
<keyword evidence="3" id="KW-1185">Reference proteome</keyword>
<proteinExistence type="predicted"/>
<name>A0A6A6DZ27_9PEZI</name>
<dbReference type="EMBL" id="ML994642">
    <property type="protein sequence ID" value="KAF2183448.1"/>
    <property type="molecule type" value="Genomic_DNA"/>
</dbReference>
<gene>
    <name evidence="2" type="ORF">K469DRAFT_689915</name>
</gene>
<reference evidence="2" key="1">
    <citation type="journal article" date="2020" name="Stud. Mycol.">
        <title>101 Dothideomycetes genomes: a test case for predicting lifestyles and emergence of pathogens.</title>
        <authorList>
            <person name="Haridas S."/>
            <person name="Albert R."/>
            <person name="Binder M."/>
            <person name="Bloem J."/>
            <person name="Labutti K."/>
            <person name="Salamov A."/>
            <person name="Andreopoulos B."/>
            <person name="Baker S."/>
            <person name="Barry K."/>
            <person name="Bills G."/>
            <person name="Bluhm B."/>
            <person name="Cannon C."/>
            <person name="Castanera R."/>
            <person name="Culley D."/>
            <person name="Daum C."/>
            <person name="Ezra D."/>
            <person name="Gonzalez J."/>
            <person name="Henrissat B."/>
            <person name="Kuo A."/>
            <person name="Liang C."/>
            <person name="Lipzen A."/>
            <person name="Lutzoni F."/>
            <person name="Magnuson J."/>
            <person name="Mondo S."/>
            <person name="Nolan M."/>
            <person name="Ohm R."/>
            <person name="Pangilinan J."/>
            <person name="Park H.-J."/>
            <person name="Ramirez L."/>
            <person name="Alfaro M."/>
            <person name="Sun H."/>
            <person name="Tritt A."/>
            <person name="Yoshinaga Y."/>
            <person name="Zwiers L.-H."/>
            <person name="Turgeon B."/>
            <person name="Goodwin S."/>
            <person name="Spatafora J."/>
            <person name="Crous P."/>
            <person name="Grigoriev I."/>
        </authorList>
    </citation>
    <scope>NUCLEOTIDE SEQUENCE</scope>
    <source>
        <strain evidence="2">CBS 207.26</strain>
    </source>
</reference>
<dbReference type="Proteomes" id="UP000800200">
    <property type="component" value="Unassembled WGS sequence"/>
</dbReference>
<evidence type="ECO:0000313" key="3">
    <source>
        <dbReference type="Proteomes" id="UP000800200"/>
    </source>
</evidence>
<accession>A0A6A6DZ27</accession>
<dbReference type="AlphaFoldDB" id="A0A6A6DZ27"/>
<evidence type="ECO:0000313" key="2">
    <source>
        <dbReference type="EMBL" id="KAF2183448.1"/>
    </source>
</evidence>
<sequence>MQVKDIVREETGSAATRPLRTSRSQTLSPRMRKSFNKKMFVAATRGTAACSLQAELRDEETLRNLQQSHRIGEQSMPPFCSESDADTTSTDWSTAAEDLRFVKNSLGHGSVRAQAPDVPFRPASGQISSGNTGPALSLSMASCKAFFPFYGQSPIQQTGMGPAAQSPEDPGRRWMEKLRMSPFGAVSRQRRLRQHDPAAHSFITSLPTLYLTTVWRMQRKPRHPSRTCRNGSEDQKYCEPQIPPGFLNEIGMFLRQNPGILERSRNSFEN</sequence>